<evidence type="ECO:0000256" key="5">
    <source>
        <dbReference type="ARBA" id="ARBA00022741"/>
    </source>
</evidence>
<evidence type="ECO:0000313" key="14">
    <source>
        <dbReference type="EMBL" id="CDH56032.1"/>
    </source>
</evidence>
<evidence type="ECO:0000256" key="11">
    <source>
        <dbReference type="RuleBase" id="RU000304"/>
    </source>
</evidence>
<dbReference type="InterPro" id="IPR000719">
    <property type="entry name" value="Prot_kinase_dom"/>
</dbReference>
<keyword evidence="6 14" id="KW-0418">Kinase</keyword>
<sequence>MHTAVITDKRSLHKAGLSKSSTMQKSKSEPNCASTAASSFHTLAAHPKRKSTGNLKRVPSFCQSSTTTNGGANKDVWRSPGCYEIPDILGHAYLKPSPAVAFHLRPRDPSKQVSKRPWYPPSPHYQIPDLPPLARAENKFESKMRKILAKTRVHTNDPRTRYTDFKEIGTGVNGAVVRAAYRGGNKNSYTQLAIKRCKLDPDREYRAAILRELRIMASGHKNLIKLREVTLCRDDVWIAMDLMRCSVFAVLCQRGIPEDFSIHIACETLKALMYLHSKGFLHRDVKCENLLLGWNGEVKLADFGLSARIAAGNRDRLGTTKWMAPEVIREEYYDEKIDLWSLGITIIEMMDRVPPHYLIKDEEELFDIIATEPSPTFTYSYPSMYMRGLVAWLLDEDAHSRPSAKDVLLEIDAHVKSNLLQCASSAELVRFLNHVLPAH</sequence>
<feature type="region of interest" description="Disordered" evidence="12">
    <location>
        <begin position="107"/>
        <end position="126"/>
    </location>
</feature>
<dbReference type="Pfam" id="PF00069">
    <property type="entry name" value="Pkinase"/>
    <property type="match status" value="1"/>
</dbReference>
<dbReference type="GO" id="GO:0005524">
    <property type="term" value="F:ATP binding"/>
    <property type="evidence" value="ECO:0007669"/>
    <property type="project" value="UniProtKB-UniRule"/>
</dbReference>
<evidence type="ECO:0000256" key="3">
    <source>
        <dbReference type="ARBA" id="ARBA00022527"/>
    </source>
</evidence>
<dbReference type="OrthoDB" id="2914378at2759"/>
<dbReference type="Gene3D" id="1.10.510.10">
    <property type="entry name" value="Transferase(Phosphotransferase) domain 1"/>
    <property type="match status" value="1"/>
</dbReference>
<keyword evidence="3 11" id="KW-0723">Serine/threonine-protein kinase</keyword>
<evidence type="ECO:0000256" key="12">
    <source>
        <dbReference type="SAM" id="MobiDB-lite"/>
    </source>
</evidence>
<evidence type="ECO:0000259" key="13">
    <source>
        <dbReference type="PROSITE" id="PS50011"/>
    </source>
</evidence>
<evidence type="ECO:0000256" key="2">
    <source>
        <dbReference type="ARBA" id="ARBA00012513"/>
    </source>
</evidence>
<dbReference type="AlphaFoldDB" id="A0A068S2I4"/>
<evidence type="ECO:0000256" key="9">
    <source>
        <dbReference type="ARBA" id="ARBA00048679"/>
    </source>
</evidence>
<dbReference type="PROSITE" id="PS50011">
    <property type="entry name" value="PROTEIN_KINASE_DOM"/>
    <property type="match status" value="1"/>
</dbReference>
<feature type="compositionally biased region" description="Polar residues" evidence="12">
    <location>
        <begin position="61"/>
        <end position="71"/>
    </location>
</feature>
<accession>A0A068S2I4</accession>
<reference evidence="14" key="1">
    <citation type="submission" date="2013-08" db="EMBL/GenBank/DDBJ databases">
        <title>Gene expansion shapes genome architecture in the human pathogen Lichtheimia corymbifera: an evolutionary genomics analysis in the ancient terrestrial Mucorales (Mucoromycotina).</title>
        <authorList>
            <person name="Schwartze V.U."/>
            <person name="Winter S."/>
            <person name="Shelest E."/>
            <person name="Marcet-Houben M."/>
            <person name="Horn F."/>
            <person name="Wehner S."/>
            <person name="Hoffmann K."/>
            <person name="Riege K."/>
            <person name="Sammeth M."/>
            <person name="Nowrousian M."/>
            <person name="Valiante V."/>
            <person name="Linde J."/>
            <person name="Jacobsen I.D."/>
            <person name="Marz M."/>
            <person name="Brakhage A.A."/>
            <person name="Gabaldon T."/>
            <person name="Bocker S."/>
            <person name="Voigt K."/>
        </authorList>
    </citation>
    <scope>NUCLEOTIDE SEQUENCE [LARGE SCALE GENOMIC DNA]</scope>
    <source>
        <strain evidence="14">FSU 9682</strain>
    </source>
</reference>
<gene>
    <name evidence="14" type="ORF">LCOR_07121.1</name>
</gene>
<name>A0A068S2I4_9FUNG</name>
<evidence type="ECO:0000256" key="4">
    <source>
        <dbReference type="ARBA" id="ARBA00022679"/>
    </source>
</evidence>
<keyword evidence="5 10" id="KW-0547">Nucleotide-binding</keyword>
<comment type="caution">
    <text evidence="14">The sequence shown here is derived from an EMBL/GenBank/DDBJ whole genome shotgun (WGS) entry which is preliminary data.</text>
</comment>
<dbReference type="Gene3D" id="3.30.200.20">
    <property type="entry name" value="Phosphorylase Kinase, domain 1"/>
    <property type="match status" value="1"/>
</dbReference>
<feature type="domain" description="Protein kinase" evidence="13">
    <location>
        <begin position="162"/>
        <end position="415"/>
    </location>
</feature>
<dbReference type="PROSITE" id="PS00108">
    <property type="entry name" value="PROTEIN_KINASE_ST"/>
    <property type="match status" value="1"/>
</dbReference>
<dbReference type="InterPro" id="IPR008271">
    <property type="entry name" value="Ser/Thr_kinase_AS"/>
</dbReference>
<dbReference type="STRING" id="1263082.A0A068S2I4"/>
<dbReference type="EMBL" id="CBTN010000034">
    <property type="protein sequence ID" value="CDH56032.1"/>
    <property type="molecule type" value="Genomic_DNA"/>
</dbReference>
<evidence type="ECO:0000256" key="1">
    <source>
        <dbReference type="ARBA" id="ARBA00008874"/>
    </source>
</evidence>
<dbReference type="GO" id="GO:0005737">
    <property type="term" value="C:cytoplasm"/>
    <property type="evidence" value="ECO:0007669"/>
    <property type="project" value="TreeGrafter"/>
</dbReference>
<proteinExistence type="inferred from homology"/>
<keyword evidence="4" id="KW-0808">Transferase</keyword>
<dbReference type="EC" id="2.7.11.1" evidence="2"/>
<dbReference type="InterPro" id="IPR050629">
    <property type="entry name" value="STE20/SPS1-PAK"/>
</dbReference>
<feature type="region of interest" description="Disordered" evidence="12">
    <location>
        <begin position="1"/>
        <end position="76"/>
    </location>
</feature>
<dbReference type="InterPro" id="IPR017441">
    <property type="entry name" value="Protein_kinase_ATP_BS"/>
</dbReference>
<comment type="catalytic activity">
    <reaction evidence="9">
        <text>L-seryl-[protein] + ATP = O-phospho-L-seryl-[protein] + ADP + H(+)</text>
        <dbReference type="Rhea" id="RHEA:17989"/>
        <dbReference type="Rhea" id="RHEA-COMP:9863"/>
        <dbReference type="Rhea" id="RHEA-COMP:11604"/>
        <dbReference type="ChEBI" id="CHEBI:15378"/>
        <dbReference type="ChEBI" id="CHEBI:29999"/>
        <dbReference type="ChEBI" id="CHEBI:30616"/>
        <dbReference type="ChEBI" id="CHEBI:83421"/>
        <dbReference type="ChEBI" id="CHEBI:456216"/>
        <dbReference type="EC" id="2.7.11.1"/>
    </reaction>
</comment>
<dbReference type="GO" id="GO:0004674">
    <property type="term" value="F:protein serine/threonine kinase activity"/>
    <property type="evidence" value="ECO:0007669"/>
    <property type="project" value="UniProtKB-KW"/>
</dbReference>
<evidence type="ECO:0000256" key="8">
    <source>
        <dbReference type="ARBA" id="ARBA00047899"/>
    </source>
</evidence>
<dbReference type="PANTHER" id="PTHR48012">
    <property type="entry name" value="STERILE20-LIKE KINASE, ISOFORM B-RELATED"/>
    <property type="match status" value="1"/>
</dbReference>
<evidence type="ECO:0000256" key="10">
    <source>
        <dbReference type="PROSITE-ProRule" id="PRU10141"/>
    </source>
</evidence>
<evidence type="ECO:0000256" key="7">
    <source>
        <dbReference type="ARBA" id="ARBA00022840"/>
    </source>
</evidence>
<organism evidence="14 15">
    <name type="scientific">Lichtheimia corymbifera JMRC:FSU:9682</name>
    <dbReference type="NCBI Taxonomy" id="1263082"/>
    <lineage>
        <taxon>Eukaryota</taxon>
        <taxon>Fungi</taxon>
        <taxon>Fungi incertae sedis</taxon>
        <taxon>Mucoromycota</taxon>
        <taxon>Mucoromycotina</taxon>
        <taxon>Mucoromycetes</taxon>
        <taxon>Mucorales</taxon>
        <taxon>Lichtheimiaceae</taxon>
        <taxon>Lichtheimia</taxon>
    </lineage>
</organism>
<dbReference type="SMART" id="SM00220">
    <property type="entry name" value="S_TKc"/>
    <property type="match status" value="1"/>
</dbReference>
<dbReference type="Proteomes" id="UP000027586">
    <property type="component" value="Unassembled WGS sequence"/>
</dbReference>
<evidence type="ECO:0000313" key="15">
    <source>
        <dbReference type="Proteomes" id="UP000027586"/>
    </source>
</evidence>
<feature type="compositionally biased region" description="Polar residues" evidence="12">
    <location>
        <begin position="18"/>
        <end position="41"/>
    </location>
</feature>
<dbReference type="PROSITE" id="PS00107">
    <property type="entry name" value="PROTEIN_KINASE_ATP"/>
    <property type="match status" value="1"/>
</dbReference>
<protein>
    <recommendedName>
        <fullName evidence="2">non-specific serine/threonine protein kinase</fullName>
        <ecNumber evidence="2">2.7.11.1</ecNumber>
    </recommendedName>
</protein>
<dbReference type="SUPFAM" id="SSF56112">
    <property type="entry name" value="Protein kinase-like (PK-like)"/>
    <property type="match status" value="1"/>
</dbReference>
<dbReference type="VEuPathDB" id="FungiDB:LCOR_07121.1"/>
<comment type="similarity">
    <text evidence="1">Belongs to the protein kinase superfamily. STE Ser/Thr protein kinase family. STE20 subfamily.</text>
</comment>
<feature type="binding site" evidence="10">
    <location>
        <position position="195"/>
    </location>
    <ligand>
        <name>ATP</name>
        <dbReference type="ChEBI" id="CHEBI:30616"/>
    </ligand>
</feature>
<keyword evidence="15" id="KW-1185">Reference proteome</keyword>
<dbReference type="InterPro" id="IPR011009">
    <property type="entry name" value="Kinase-like_dom_sf"/>
</dbReference>
<dbReference type="PANTHER" id="PTHR48012:SF10">
    <property type="entry name" value="FI20177P1"/>
    <property type="match status" value="1"/>
</dbReference>
<keyword evidence="7 10" id="KW-0067">ATP-binding</keyword>
<comment type="catalytic activity">
    <reaction evidence="8">
        <text>L-threonyl-[protein] + ATP = O-phospho-L-threonyl-[protein] + ADP + H(+)</text>
        <dbReference type="Rhea" id="RHEA:46608"/>
        <dbReference type="Rhea" id="RHEA-COMP:11060"/>
        <dbReference type="Rhea" id="RHEA-COMP:11605"/>
        <dbReference type="ChEBI" id="CHEBI:15378"/>
        <dbReference type="ChEBI" id="CHEBI:30013"/>
        <dbReference type="ChEBI" id="CHEBI:30616"/>
        <dbReference type="ChEBI" id="CHEBI:61977"/>
        <dbReference type="ChEBI" id="CHEBI:456216"/>
        <dbReference type="EC" id="2.7.11.1"/>
    </reaction>
</comment>
<evidence type="ECO:0000256" key="6">
    <source>
        <dbReference type="ARBA" id="ARBA00022777"/>
    </source>
</evidence>